<protein>
    <submittedName>
        <fullName evidence="2">Endonuclease/exonuclease/phosphatase</fullName>
    </submittedName>
</protein>
<dbReference type="eggNOG" id="COG3568">
    <property type="taxonomic scope" value="Bacteria"/>
</dbReference>
<dbReference type="STRING" id="471853.Bcav_3480"/>
<dbReference type="GO" id="GO:0006506">
    <property type="term" value="P:GPI anchor biosynthetic process"/>
    <property type="evidence" value="ECO:0007669"/>
    <property type="project" value="TreeGrafter"/>
</dbReference>
<dbReference type="SUPFAM" id="SSF56219">
    <property type="entry name" value="DNase I-like"/>
    <property type="match status" value="1"/>
</dbReference>
<gene>
    <name evidence="2" type="ordered locus">Bcav_3480</name>
</gene>
<dbReference type="Pfam" id="PF03372">
    <property type="entry name" value="Exo_endo_phos"/>
    <property type="match status" value="1"/>
</dbReference>
<dbReference type="AlphaFoldDB" id="C5C297"/>
<sequence>MSPGSAEDDGVAPMRLVTLNLQHGLGTGGGALDADALAAAVAPLAGTHVLALQEVDRGQVRSGGLDQAAVVAAALGLPHVRQAAALVGNVRAGVVRPDRAGAEHPESYGVALLSAFPVLASFAQPLPGGWVRWPRRRAGRWRVAIDEPRVALAAVLDVAGGPVSIATTHLSTFPATATGQLRRVVRLVRGMPGPRLVCGDLNLRTPSVRLATDLAPLARGDTYPSWAPTREIDHVLGEGWALPEGPGAPLPALDVADHRPVAVTLGLPSAPARGYR</sequence>
<keyword evidence="2" id="KW-0255">Endonuclease</keyword>
<dbReference type="InterPro" id="IPR051916">
    <property type="entry name" value="GPI-anchor_lipid_remodeler"/>
</dbReference>
<name>C5C297_BEUC1</name>
<keyword evidence="2" id="KW-0540">Nuclease</keyword>
<dbReference type="EMBL" id="CP001618">
    <property type="protein sequence ID" value="ACQ81722.1"/>
    <property type="molecule type" value="Genomic_DNA"/>
</dbReference>
<evidence type="ECO:0000313" key="2">
    <source>
        <dbReference type="EMBL" id="ACQ81722.1"/>
    </source>
</evidence>
<dbReference type="PANTHER" id="PTHR14859">
    <property type="entry name" value="CALCOFLUOR WHITE HYPERSENSITIVE PROTEIN PRECURSOR"/>
    <property type="match status" value="1"/>
</dbReference>
<dbReference type="Proteomes" id="UP000007962">
    <property type="component" value="Chromosome"/>
</dbReference>
<organism evidence="2 3">
    <name type="scientific">Beutenbergia cavernae (strain ATCC BAA-8 / DSM 12333 / CCUG 43141 / JCM 11478 / NBRC 16432 / NCIMB 13614 / HKI 0122)</name>
    <dbReference type="NCBI Taxonomy" id="471853"/>
    <lineage>
        <taxon>Bacteria</taxon>
        <taxon>Bacillati</taxon>
        <taxon>Actinomycetota</taxon>
        <taxon>Actinomycetes</taxon>
        <taxon>Micrococcales</taxon>
        <taxon>Beutenbergiaceae</taxon>
        <taxon>Beutenbergia</taxon>
    </lineage>
</organism>
<feature type="domain" description="Endonuclease/exonuclease/phosphatase" evidence="1">
    <location>
        <begin position="17"/>
        <end position="248"/>
    </location>
</feature>
<evidence type="ECO:0000313" key="3">
    <source>
        <dbReference type="Proteomes" id="UP000007962"/>
    </source>
</evidence>
<proteinExistence type="predicted"/>
<dbReference type="GO" id="GO:0004527">
    <property type="term" value="F:exonuclease activity"/>
    <property type="evidence" value="ECO:0007669"/>
    <property type="project" value="UniProtKB-KW"/>
</dbReference>
<dbReference type="Gene3D" id="3.60.10.10">
    <property type="entry name" value="Endonuclease/exonuclease/phosphatase"/>
    <property type="match status" value="1"/>
</dbReference>
<keyword evidence="2" id="KW-0378">Hydrolase</keyword>
<dbReference type="GO" id="GO:0016020">
    <property type="term" value="C:membrane"/>
    <property type="evidence" value="ECO:0007669"/>
    <property type="project" value="GOC"/>
</dbReference>
<keyword evidence="3" id="KW-1185">Reference proteome</keyword>
<reference evidence="2 3" key="1">
    <citation type="journal article" date="2009" name="Stand. Genomic Sci.">
        <title>Complete genome sequence of Beutenbergia cavernae type strain (HKI 0122).</title>
        <authorList>
            <person name="Land M."/>
            <person name="Pukall R."/>
            <person name="Abt B."/>
            <person name="Goker M."/>
            <person name="Rohde M."/>
            <person name="Glavina Del Rio T."/>
            <person name="Tice H."/>
            <person name="Copeland A."/>
            <person name="Cheng J.F."/>
            <person name="Lucas S."/>
            <person name="Chen F."/>
            <person name="Nolan M."/>
            <person name="Bruce D."/>
            <person name="Goodwin L."/>
            <person name="Pitluck S."/>
            <person name="Ivanova N."/>
            <person name="Mavromatis K."/>
            <person name="Ovchinnikova G."/>
            <person name="Pati A."/>
            <person name="Chen A."/>
            <person name="Palaniappan K."/>
            <person name="Hauser L."/>
            <person name="Chang Y.J."/>
            <person name="Jefferies C.C."/>
            <person name="Saunders E."/>
            <person name="Brettin T."/>
            <person name="Detter J.C."/>
            <person name="Han C."/>
            <person name="Chain P."/>
            <person name="Bristow J."/>
            <person name="Eisen J.A."/>
            <person name="Markowitz V."/>
            <person name="Hugenholtz P."/>
            <person name="Kyrpides N.C."/>
            <person name="Klenk H.P."/>
            <person name="Lapidus A."/>
        </authorList>
    </citation>
    <scope>NUCLEOTIDE SEQUENCE [LARGE SCALE GENOMIC DNA]</scope>
    <source>
        <strain evidence="3">ATCC BAA-8 / DSM 12333 / NBRC 16432</strain>
    </source>
</reference>
<keyword evidence="2" id="KW-0269">Exonuclease</keyword>
<dbReference type="InterPro" id="IPR005135">
    <property type="entry name" value="Endo/exonuclease/phosphatase"/>
</dbReference>
<dbReference type="PANTHER" id="PTHR14859:SF1">
    <property type="entry name" value="PGAP2-INTERACTING PROTEIN"/>
    <property type="match status" value="1"/>
</dbReference>
<evidence type="ECO:0000259" key="1">
    <source>
        <dbReference type="Pfam" id="PF03372"/>
    </source>
</evidence>
<accession>C5C297</accession>
<dbReference type="GO" id="GO:0004519">
    <property type="term" value="F:endonuclease activity"/>
    <property type="evidence" value="ECO:0007669"/>
    <property type="project" value="UniProtKB-KW"/>
</dbReference>
<dbReference type="OrthoDB" id="155529at2"/>
<dbReference type="RefSeq" id="WP_015883959.1">
    <property type="nucleotide sequence ID" value="NC_012669.1"/>
</dbReference>
<dbReference type="InterPro" id="IPR036691">
    <property type="entry name" value="Endo/exonu/phosph_ase_sf"/>
</dbReference>
<dbReference type="HOGENOM" id="CLU_060500_2_0_11"/>
<dbReference type="KEGG" id="bcv:Bcav_3480"/>